<dbReference type="SUPFAM" id="SSF48371">
    <property type="entry name" value="ARM repeat"/>
    <property type="match status" value="1"/>
</dbReference>
<feature type="compositionally biased region" description="Low complexity" evidence="4">
    <location>
        <begin position="93"/>
        <end position="105"/>
    </location>
</feature>
<keyword evidence="7" id="KW-1185">Reference proteome</keyword>
<feature type="domain" description="MIF4G" evidence="5">
    <location>
        <begin position="242"/>
        <end position="415"/>
    </location>
</feature>
<evidence type="ECO:0000259" key="5">
    <source>
        <dbReference type="Pfam" id="PF02854"/>
    </source>
</evidence>
<keyword evidence="3" id="KW-0810">Translation regulation</keyword>
<dbReference type="Gene3D" id="1.25.40.180">
    <property type="match status" value="1"/>
</dbReference>
<dbReference type="PANTHER" id="PTHR23254:SF15">
    <property type="entry name" value="POLYADENYLATE-BINDING PROTEIN-INTERACTING PROTEIN 1"/>
    <property type="match status" value="1"/>
</dbReference>
<evidence type="ECO:0000256" key="3">
    <source>
        <dbReference type="ARBA" id="ARBA00022845"/>
    </source>
</evidence>
<evidence type="ECO:0000313" key="7">
    <source>
        <dbReference type="Proteomes" id="UP001642520"/>
    </source>
</evidence>
<dbReference type="InterPro" id="IPR016024">
    <property type="entry name" value="ARM-type_fold"/>
</dbReference>
<feature type="region of interest" description="Disordered" evidence="4">
    <location>
        <begin position="93"/>
        <end position="115"/>
    </location>
</feature>
<accession>A0ABP1NRG2</accession>
<dbReference type="PANTHER" id="PTHR23254">
    <property type="entry name" value="EIF4G DOMAIN PROTEIN"/>
    <property type="match status" value="1"/>
</dbReference>
<evidence type="ECO:0000256" key="4">
    <source>
        <dbReference type="SAM" id="MobiDB-lite"/>
    </source>
</evidence>
<dbReference type="InterPro" id="IPR003890">
    <property type="entry name" value="MIF4G-like_typ-3"/>
</dbReference>
<name>A0ABP1NRG2_XYLVO</name>
<feature type="region of interest" description="Disordered" evidence="4">
    <location>
        <begin position="1"/>
        <end position="64"/>
    </location>
</feature>
<comment type="subcellular location">
    <subcellularLocation>
        <location evidence="1">Cytoplasm</location>
    </subcellularLocation>
</comment>
<evidence type="ECO:0000313" key="6">
    <source>
        <dbReference type="EMBL" id="CAL7942288.1"/>
    </source>
</evidence>
<protein>
    <recommendedName>
        <fullName evidence="5">MIF4G domain-containing protein</fullName>
    </recommendedName>
</protein>
<organism evidence="6 7">
    <name type="scientific">Xylocopa violacea</name>
    <name type="common">Violet carpenter bee</name>
    <name type="synonym">Apis violacea</name>
    <dbReference type="NCBI Taxonomy" id="135666"/>
    <lineage>
        <taxon>Eukaryota</taxon>
        <taxon>Metazoa</taxon>
        <taxon>Ecdysozoa</taxon>
        <taxon>Arthropoda</taxon>
        <taxon>Hexapoda</taxon>
        <taxon>Insecta</taxon>
        <taxon>Pterygota</taxon>
        <taxon>Neoptera</taxon>
        <taxon>Endopterygota</taxon>
        <taxon>Hymenoptera</taxon>
        <taxon>Apocrita</taxon>
        <taxon>Aculeata</taxon>
        <taxon>Apoidea</taxon>
        <taxon>Anthophila</taxon>
        <taxon>Apidae</taxon>
        <taxon>Xylocopa</taxon>
        <taxon>Xylocopa</taxon>
    </lineage>
</organism>
<proteinExistence type="predicted"/>
<dbReference type="Proteomes" id="UP001642520">
    <property type="component" value="Unassembled WGS sequence"/>
</dbReference>
<evidence type="ECO:0000256" key="1">
    <source>
        <dbReference type="ARBA" id="ARBA00004496"/>
    </source>
</evidence>
<sequence length="517" mass="58620">MNPLGCDGSGDGDMDRRGMGRGRTGGMWKNTQEQVALKRRPLQATSGVQTDSLESGNTEQGNLDKSFDDIIQNSTLSVYAAEFIPKSYPAKPLHQLQQSHPQQSSTRHIHKHSVQDRLQIAREISLQTQKTQQVQNSACNYEAIQHFEQMDQVQQLDNPSQQQRQEEQFSNIQDYGNFDGGSGDYKNKHQDSNIEDDNYIIEFANTTQNLMSVVHSLILNPGRFTSIVPPLINNLRPYLEFPSQFQEIMKIIIQQSINEGNFRYSGARLCASLDSSLSPTEQRCFRRTLHALCKNETESQASNWQQNESQTEEEQKKCHGLILFLAELVTQMEHISAFGLGDLLIQLIIVILKKPALNSVKNICQALKLAGQTLEKGESRKEMENMMRTLTELVTEGRVDFHVGRMVHSVHELRNGNWGQSSVNSTTVELTETIDPDQALDEPVFYGPDGKVLTAEENKFLEDVADSTTNIEDNVILEHGYMEGIEKFLSEDEDDIDEAYEEFLKHIPKQIKNQTQK</sequence>
<dbReference type="EMBL" id="CAXAJV020001292">
    <property type="protein sequence ID" value="CAL7942288.1"/>
    <property type="molecule type" value="Genomic_DNA"/>
</dbReference>
<dbReference type="InterPro" id="IPR051367">
    <property type="entry name" value="mRNA_TranslReg/HistoneTransl"/>
</dbReference>
<evidence type="ECO:0000256" key="2">
    <source>
        <dbReference type="ARBA" id="ARBA00022490"/>
    </source>
</evidence>
<dbReference type="Pfam" id="PF02854">
    <property type="entry name" value="MIF4G"/>
    <property type="match status" value="1"/>
</dbReference>
<comment type="caution">
    <text evidence="6">The sequence shown here is derived from an EMBL/GenBank/DDBJ whole genome shotgun (WGS) entry which is preliminary data.</text>
</comment>
<reference evidence="6 7" key="1">
    <citation type="submission" date="2024-08" db="EMBL/GenBank/DDBJ databases">
        <authorList>
            <person name="Will J Nash"/>
            <person name="Angela Man"/>
            <person name="Seanna McTaggart"/>
            <person name="Kendall Baker"/>
            <person name="Tom Barker"/>
            <person name="Leah Catchpole"/>
            <person name="Alex Durrant"/>
            <person name="Karim Gharbi"/>
            <person name="Naomi Irish"/>
            <person name="Gemy Kaithakottil"/>
            <person name="Debby Ku"/>
            <person name="Aaliyah Providence"/>
            <person name="Felix Shaw"/>
            <person name="David Swarbreck"/>
            <person name="Chris Watkins"/>
            <person name="Ann M. McCartney"/>
            <person name="Giulio Formenti"/>
            <person name="Alice Mouton"/>
            <person name="Noel Vella"/>
            <person name="Bjorn M von Reumont"/>
            <person name="Adriana Vella"/>
            <person name="Wilfried Haerty"/>
        </authorList>
    </citation>
    <scope>NUCLEOTIDE SEQUENCE [LARGE SCALE GENOMIC DNA]</scope>
</reference>
<feature type="compositionally biased region" description="Polar residues" evidence="4">
    <location>
        <begin position="43"/>
        <end position="63"/>
    </location>
</feature>
<keyword evidence="2" id="KW-0963">Cytoplasm</keyword>
<gene>
    <name evidence="6" type="ORF">XYLVIOL_LOCUS5484</name>
</gene>